<feature type="transmembrane region" description="Helical" evidence="1">
    <location>
        <begin position="147"/>
        <end position="172"/>
    </location>
</feature>
<keyword evidence="1" id="KW-0472">Membrane</keyword>
<feature type="transmembrane region" description="Helical" evidence="1">
    <location>
        <begin position="234"/>
        <end position="254"/>
    </location>
</feature>
<name>A0ABW4YLE0_9BACL</name>
<evidence type="ECO:0000256" key="1">
    <source>
        <dbReference type="SAM" id="Phobius"/>
    </source>
</evidence>
<dbReference type="Proteomes" id="UP001597362">
    <property type="component" value="Unassembled WGS sequence"/>
</dbReference>
<keyword evidence="3" id="KW-1185">Reference proteome</keyword>
<protein>
    <submittedName>
        <fullName evidence="2">Uncharacterized protein</fullName>
    </submittedName>
</protein>
<organism evidence="2 3">
    <name type="scientific">Paenibacillus yanchengensis</name>
    <dbReference type="NCBI Taxonomy" id="2035833"/>
    <lineage>
        <taxon>Bacteria</taxon>
        <taxon>Bacillati</taxon>
        <taxon>Bacillota</taxon>
        <taxon>Bacilli</taxon>
        <taxon>Bacillales</taxon>
        <taxon>Paenibacillaceae</taxon>
        <taxon>Paenibacillus</taxon>
    </lineage>
</organism>
<evidence type="ECO:0000313" key="2">
    <source>
        <dbReference type="EMBL" id="MFD2116254.1"/>
    </source>
</evidence>
<gene>
    <name evidence="2" type="ORF">ACFSJH_11030</name>
</gene>
<feature type="transmembrane region" description="Helical" evidence="1">
    <location>
        <begin position="184"/>
        <end position="204"/>
    </location>
</feature>
<sequence length="275" mass="32547">MMSERKQTNENELESWEVPLEDELALKQWLNQSILPEPDPSMMQQTINTVTLDWHLRKERTKQQYLLDLLRLTKTELYFFSPFYWLTTIGSFLFALILSYFYTNDWYAVSFFVAPLIFVVSLTELMRSRNNRMTELEMSFTFNSKQVFLAKLTVINSYNLLLNGLFSLTIYWVEPTINMTSLLLIWWIPFIVISSLSLIITTLFRHASITHAIAIIWLVFCIMDQSSFHLVDWLLAIPTSILVTIMLGAILLYFSQIRYISTHWKGWITYETRIE</sequence>
<proteinExistence type="predicted"/>
<comment type="caution">
    <text evidence="2">The sequence shown here is derived from an EMBL/GenBank/DDBJ whole genome shotgun (WGS) entry which is preliminary data.</text>
</comment>
<dbReference type="EMBL" id="JBHUHO010000030">
    <property type="protein sequence ID" value="MFD2116254.1"/>
    <property type="molecule type" value="Genomic_DNA"/>
</dbReference>
<keyword evidence="1" id="KW-1133">Transmembrane helix</keyword>
<accession>A0ABW4YLE0</accession>
<feature type="transmembrane region" description="Helical" evidence="1">
    <location>
        <begin position="211"/>
        <end position="228"/>
    </location>
</feature>
<feature type="transmembrane region" description="Helical" evidence="1">
    <location>
        <begin position="77"/>
        <end position="100"/>
    </location>
</feature>
<reference evidence="3" key="1">
    <citation type="journal article" date="2019" name="Int. J. Syst. Evol. Microbiol.">
        <title>The Global Catalogue of Microorganisms (GCM) 10K type strain sequencing project: providing services to taxonomists for standard genome sequencing and annotation.</title>
        <authorList>
            <consortium name="The Broad Institute Genomics Platform"/>
            <consortium name="The Broad Institute Genome Sequencing Center for Infectious Disease"/>
            <person name="Wu L."/>
            <person name="Ma J."/>
        </authorList>
    </citation>
    <scope>NUCLEOTIDE SEQUENCE [LARGE SCALE GENOMIC DNA]</scope>
    <source>
        <strain evidence="3">GH52</strain>
    </source>
</reference>
<feature type="transmembrane region" description="Helical" evidence="1">
    <location>
        <begin position="106"/>
        <end position="126"/>
    </location>
</feature>
<keyword evidence="1" id="KW-0812">Transmembrane</keyword>
<evidence type="ECO:0000313" key="3">
    <source>
        <dbReference type="Proteomes" id="UP001597362"/>
    </source>
</evidence>
<dbReference type="RefSeq" id="WP_377772246.1">
    <property type="nucleotide sequence ID" value="NZ_JBHUHO010000030.1"/>
</dbReference>